<keyword evidence="1" id="KW-0614">Plasmid</keyword>
<dbReference type="Proteomes" id="UP000031368">
    <property type="component" value="Plasmid pRgalR602c"/>
</dbReference>
<evidence type="ECO:0000313" key="1">
    <source>
        <dbReference type="EMBL" id="AJD45809.1"/>
    </source>
</evidence>
<name>A0A0B4XCR7_9HYPH</name>
<proteinExistence type="predicted"/>
<accession>A0A0B4XCR7</accession>
<evidence type="ECO:0008006" key="3">
    <source>
        <dbReference type="Google" id="ProtNLM"/>
    </source>
</evidence>
<keyword evidence="2" id="KW-1185">Reference proteome</keyword>
<evidence type="ECO:0000313" key="2">
    <source>
        <dbReference type="Proteomes" id="UP000031368"/>
    </source>
</evidence>
<protein>
    <recommendedName>
        <fullName evidence="3">Outer membrane protein</fullName>
    </recommendedName>
</protein>
<dbReference type="HOGENOM" id="CLU_3157061_0_0_5"/>
<dbReference type="EMBL" id="CP006880">
    <property type="protein sequence ID" value="AJD45809.1"/>
    <property type="molecule type" value="Genomic_DNA"/>
</dbReference>
<reference evidence="1 2" key="1">
    <citation type="submission" date="2013-11" db="EMBL/GenBank/DDBJ databases">
        <title>Complete genome sequence of Rhizobium gallicum bv. gallicum R602.</title>
        <authorList>
            <person name="Bustos P."/>
            <person name="Santamaria R.I."/>
            <person name="Lozano L."/>
            <person name="Acosta J.L."/>
            <person name="Ormeno-Orrillo E."/>
            <person name="Rogel M.A."/>
            <person name="Romero D."/>
            <person name="Cevallos M.A."/>
            <person name="Martinez-Romero E."/>
            <person name="Gonzalez V."/>
        </authorList>
    </citation>
    <scope>NUCLEOTIDE SEQUENCE [LARGE SCALE GENOMIC DNA]</scope>
    <source>
        <strain evidence="1 2">R602</strain>
        <plasmid evidence="1 2">pRgalR602c</plasmid>
    </source>
</reference>
<gene>
    <name evidence="1" type="ORF">RGR602_PC01785</name>
</gene>
<geneLocation type="plasmid" evidence="1 2">
    <name>pRgalR602c</name>
</geneLocation>
<organism evidence="1 2">
    <name type="scientific">Rhizobium gallicum bv. gallicum R602sp</name>
    <dbReference type="NCBI Taxonomy" id="1041138"/>
    <lineage>
        <taxon>Bacteria</taxon>
        <taxon>Pseudomonadati</taxon>
        <taxon>Pseudomonadota</taxon>
        <taxon>Alphaproteobacteria</taxon>
        <taxon>Hyphomicrobiales</taxon>
        <taxon>Rhizobiaceae</taxon>
        <taxon>Rhizobium/Agrobacterium group</taxon>
        <taxon>Rhizobium</taxon>
    </lineage>
</organism>
<dbReference type="AlphaFoldDB" id="A0A0B4XCR7"/>
<sequence>MALGVGYKFKDAISAVADYRALGVNYENDGIVFDVVEHGPSLGIEFRL</sequence>
<dbReference type="KEGG" id="rga:RGR602_PC01785"/>